<dbReference type="InterPro" id="IPR005478">
    <property type="entry name" value="Transketolase_bac-like"/>
</dbReference>
<keyword evidence="13" id="KW-1185">Reference proteome</keyword>
<comment type="catalytic activity">
    <reaction evidence="9">
        <text>D-sedoheptulose 7-phosphate + D-glyceraldehyde 3-phosphate = aldehydo-D-ribose 5-phosphate + D-xylulose 5-phosphate</text>
        <dbReference type="Rhea" id="RHEA:10508"/>
        <dbReference type="ChEBI" id="CHEBI:57483"/>
        <dbReference type="ChEBI" id="CHEBI:57737"/>
        <dbReference type="ChEBI" id="CHEBI:58273"/>
        <dbReference type="ChEBI" id="CHEBI:59776"/>
        <dbReference type="EC" id="2.2.1.1"/>
    </reaction>
</comment>
<dbReference type="Gene3D" id="3.40.50.970">
    <property type="match status" value="2"/>
</dbReference>
<gene>
    <name evidence="12" type="primary">tkt</name>
    <name evidence="12" type="ORF">ISF26_00725</name>
</gene>
<evidence type="ECO:0000256" key="9">
    <source>
        <dbReference type="ARBA" id="ARBA00049473"/>
    </source>
</evidence>
<evidence type="ECO:0000256" key="10">
    <source>
        <dbReference type="NCBIfam" id="TIGR00232"/>
    </source>
</evidence>
<dbReference type="InterPro" id="IPR033247">
    <property type="entry name" value="Transketolase_fam"/>
</dbReference>
<dbReference type="InterPro" id="IPR009014">
    <property type="entry name" value="Transketo_C/PFOR_II"/>
</dbReference>
<dbReference type="GO" id="GO:0004802">
    <property type="term" value="F:transketolase activity"/>
    <property type="evidence" value="ECO:0007669"/>
    <property type="project" value="UniProtKB-EC"/>
</dbReference>
<evidence type="ECO:0000259" key="11">
    <source>
        <dbReference type="SMART" id="SM00861"/>
    </source>
</evidence>
<keyword evidence="8" id="KW-0786">Thiamine pyrophosphate</keyword>
<dbReference type="InterPro" id="IPR055152">
    <property type="entry name" value="Transketolase-like_C_2"/>
</dbReference>
<dbReference type="PANTHER" id="PTHR43522">
    <property type="entry name" value="TRANSKETOLASE"/>
    <property type="match status" value="1"/>
</dbReference>
<comment type="cofactor">
    <cofactor evidence="2">
        <name>thiamine diphosphate</name>
        <dbReference type="ChEBI" id="CHEBI:58937"/>
    </cofactor>
</comment>
<evidence type="ECO:0000256" key="8">
    <source>
        <dbReference type="ARBA" id="ARBA00023052"/>
    </source>
</evidence>
<evidence type="ECO:0000313" key="12">
    <source>
        <dbReference type="EMBL" id="UFP94810.1"/>
    </source>
</evidence>
<evidence type="ECO:0000256" key="5">
    <source>
        <dbReference type="ARBA" id="ARBA00022679"/>
    </source>
</evidence>
<dbReference type="Gene3D" id="3.40.50.920">
    <property type="match status" value="1"/>
</dbReference>
<comment type="cofactor">
    <cofactor evidence="1">
        <name>Mg(2+)</name>
        <dbReference type="ChEBI" id="CHEBI:18420"/>
    </cofactor>
</comment>
<dbReference type="Pfam" id="PF22613">
    <property type="entry name" value="Transketolase_C_1"/>
    <property type="match status" value="1"/>
</dbReference>
<dbReference type="Proteomes" id="UP001054846">
    <property type="component" value="Chromosome"/>
</dbReference>
<protein>
    <recommendedName>
        <fullName evidence="4 10">Transketolase</fullName>
        <ecNumber evidence="4 10">2.2.1.1</ecNumber>
    </recommendedName>
</protein>
<accession>A0ABY3PMG6</accession>
<organism evidence="12 13">
    <name type="scientific">Gloeobacter morelensis MG652769</name>
    <dbReference type="NCBI Taxonomy" id="2781736"/>
    <lineage>
        <taxon>Bacteria</taxon>
        <taxon>Bacillati</taxon>
        <taxon>Cyanobacteriota</taxon>
        <taxon>Cyanophyceae</taxon>
        <taxon>Gloeobacterales</taxon>
        <taxon>Gloeobacteraceae</taxon>
        <taxon>Gloeobacter</taxon>
        <taxon>Gloeobacter morelensis</taxon>
    </lineage>
</organism>
<reference evidence="12 13" key="1">
    <citation type="journal article" date="2021" name="Genome Biol. Evol.">
        <title>Complete Genome Sequencing of a Novel Gloeobacter Species from a Waterfall Cave in Mexico.</title>
        <authorList>
            <person name="Saw J.H."/>
            <person name="Cardona T."/>
            <person name="Montejano G."/>
        </authorList>
    </citation>
    <scope>NUCLEOTIDE SEQUENCE [LARGE SCALE GENOMIC DNA]</scope>
    <source>
        <strain evidence="12">MG652769</strain>
    </source>
</reference>
<dbReference type="EC" id="2.2.1.1" evidence="4 10"/>
<dbReference type="EMBL" id="CP063845">
    <property type="protein sequence ID" value="UFP94810.1"/>
    <property type="molecule type" value="Genomic_DNA"/>
</dbReference>
<dbReference type="InterPro" id="IPR005475">
    <property type="entry name" value="Transketolase-like_Pyr-bd"/>
</dbReference>
<sequence length="670" mass="72155">MTGTLLDKTAAQLDELSINTIRFLAVDAVQKANSGHPGLPMGAAPMAYVIWTKFLKHNPTNPKWFDRDRFILSAGHGSMLLYALLHLTGYDLSMDDLKQFRQLHSRTPGHPENFMTPGVEVTTGPLGQGLGNGIGVAIAEAHLAARYNRPGHEIIDHTTYAIVSDGDLMEGVASEAASLGGHLGLGKVIYLYDDNHISIDGETELSFTEDRMQRFDAYGWHTQAVDDGNDLEAIEQAIHNARAVTDKPSIIAVRTIIGYGSPNKANSHDVHGSPLGGDEVKATKENLKWPLEPEFYIPEQTLAHFRKAVEAGKQAEEDWNARFAAYKAEFPELAAELEMLIEGRLPDGWESSLPTFSPADKPLATRAASGKVLGAVTAALPGLIGGSADLAPSNNTYVKAFVDFQKDTPEGRNFHFGVREHGMGAVMNGMALHGGLKVYGGTFLIFMDYMKGAVRVAALSHSPVVYVFTHDSIGLGEDGPTHQPVEQILTLRATPQLTVIRPGDAVETVGAWKVAIESTRDPVALILTRQNLPIQPGSTIEAVAKGAYTLVEADNPEIILIGTGSEVQLVVEAQKQLAEQGIAARVVSFPSWELFEAQPQAYKDSVLTPGVKRLAVEAGTSLGWHKYVGLEGAVIGVDRYGASAPIKAVMPEYGFTVDNVVAHALKVLGK</sequence>
<name>A0ABY3PMG6_9CYAN</name>
<evidence type="ECO:0000256" key="3">
    <source>
        <dbReference type="ARBA" id="ARBA00007131"/>
    </source>
</evidence>
<dbReference type="NCBIfam" id="TIGR00232">
    <property type="entry name" value="tktlase_bact"/>
    <property type="match status" value="1"/>
</dbReference>
<dbReference type="InterPro" id="IPR005474">
    <property type="entry name" value="Transketolase_N"/>
</dbReference>
<evidence type="ECO:0000256" key="4">
    <source>
        <dbReference type="ARBA" id="ARBA00013152"/>
    </source>
</evidence>
<dbReference type="Pfam" id="PF02779">
    <property type="entry name" value="Transket_pyr"/>
    <property type="match status" value="1"/>
</dbReference>
<dbReference type="RefSeq" id="WP_230841873.1">
    <property type="nucleotide sequence ID" value="NZ_CP063845.1"/>
</dbReference>
<evidence type="ECO:0000313" key="13">
    <source>
        <dbReference type="Proteomes" id="UP001054846"/>
    </source>
</evidence>
<dbReference type="SMART" id="SM00861">
    <property type="entry name" value="Transket_pyr"/>
    <property type="match status" value="1"/>
</dbReference>
<proteinExistence type="inferred from homology"/>
<evidence type="ECO:0000256" key="2">
    <source>
        <dbReference type="ARBA" id="ARBA00001964"/>
    </source>
</evidence>
<comment type="similarity">
    <text evidence="3">Belongs to the transketolase family.</text>
</comment>
<dbReference type="CDD" id="cd02012">
    <property type="entry name" value="TPP_TK"/>
    <property type="match status" value="1"/>
</dbReference>
<dbReference type="Pfam" id="PF00456">
    <property type="entry name" value="Transketolase_N"/>
    <property type="match status" value="1"/>
</dbReference>
<dbReference type="CDD" id="cd07033">
    <property type="entry name" value="TPP_PYR_DXS_TK_like"/>
    <property type="match status" value="1"/>
</dbReference>
<dbReference type="PROSITE" id="PS00801">
    <property type="entry name" value="TRANSKETOLASE_1"/>
    <property type="match status" value="1"/>
</dbReference>
<evidence type="ECO:0000256" key="6">
    <source>
        <dbReference type="ARBA" id="ARBA00022723"/>
    </source>
</evidence>
<keyword evidence="5 12" id="KW-0808">Transferase</keyword>
<evidence type="ECO:0000256" key="1">
    <source>
        <dbReference type="ARBA" id="ARBA00001946"/>
    </source>
</evidence>
<keyword evidence="6" id="KW-0479">Metal-binding</keyword>
<dbReference type="SUPFAM" id="SSF52922">
    <property type="entry name" value="TK C-terminal domain-like"/>
    <property type="match status" value="1"/>
</dbReference>
<evidence type="ECO:0000256" key="7">
    <source>
        <dbReference type="ARBA" id="ARBA00022842"/>
    </source>
</evidence>
<dbReference type="SUPFAM" id="SSF52518">
    <property type="entry name" value="Thiamin diphosphate-binding fold (THDP-binding)"/>
    <property type="match status" value="2"/>
</dbReference>
<dbReference type="InterPro" id="IPR029061">
    <property type="entry name" value="THDP-binding"/>
</dbReference>
<dbReference type="InterPro" id="IPR049557">
    <property type="entry name" value="Transketolase_CS"/>
</dbReference>
<keyword evidence="7" id="KW-0460">Magnesium</keyword>
<feature type="domain" description="Transketolase-like pyrimidine-binding" evidence="11">
    <location>
        <begin position="363"/>
        <end position="534"/>
    </location>
</feature>
<dbReference type="PANTHER" id="PTHR43522:SF2">
    <property type="entry name" value="TRANSKETOLASE 1-RELATED"/>
    <property type="match status" value="1"/>
</dbReference>